<gene>
    <name evidence="6" type="primary">mshD</name>
    <name evidence="5" type="ORF">F8244_01305</name>
    <name evidence="6" type="ORF">FIPPAONL_01923</name>
    <name evidence="4" type="ORF">LJCM1025_07830</name>
</gene>
<dbReference type="EC" id="2.3.1.189" evidence="6"/>
<dbReference type="Proteomes" id="UP000250668">
    <property type="component" value="Unassembled WGS sequence"/>
</dbReference>
<keyword evidence="8" id="KW-1185">Reference proteome</keyword>
<evidence type="ECO:0000313" key="4">
    <source>
        <dbReference type="EMBL" id="GBA96002.1"/>
    </source>
</evidence>
<dbReference type="GO" id="GO:0035447">
    <property type="term" value="F:mycothiol synthase activity"/>
    <property type="evidence" value="ECO:0007669"/>
    <property type="project" value="UniProtKB-EC"/>
</dbReference>
<evidence type="ECO:0000256" key="1">
    <source>
        <dbReference type="ARBA" id="ARBA00022679"/>
    </source>
</evidence>
<organism evidence="5 9">
    <name type="scientific">Lactobacillus gasseri</name>
    <dbReference type="NCBI Taxonomy" id="1596"/>
    <lineage>
        <taxon>Bacteria</taxon>
        <taxon>Bacillati</taxon>
        <taxon>Bacillota</taxon>
        <taxon>Bacilli</taxon>
        <taxon>Lactobacillales</taxon>
        <taxon>Lactobacillaceae</taxon>
        <taxon>Lactobacillus</taxon>
    </lineage>
</organism>
<evidence type="ECO:0000313" key="9">
    <source>
        <dbReference type="Proteomes" id="UP000460112"/>
    </source>
</evidence>
<dbReference type="eggNOG" id="COG0456">
    <property type="taxonomic scope" value="Bacteria"/>
</dbReference>
<dbReference type="OrthoDB" id="5319888at2"/>
<reference evidence="6 8" key="2">
    <citation type="submission" date="2019-04" db="EMBL/GenBank/DDBJ databases">
        <title>Lactobacillus gasseri 7171 assembly.</title>
        <authorList>
            <person name="Joris B.R."/>
            <person name="Giguere D."/>
        </authorList>
    </citation>
    <scope>NUCLEOTIDE SEQUENCE [LARGE SCALE GENOMIC DNA]</scope>
    <source>
        <strain evidence="6 8">7171</strain>
    </source>
</reference>
<dbReference type="GeneID" id="29639467"/>
<evidence type="ECO:0000313" key="7">
    <source>
        <dbReference type="Proteomes" id="UP000250668"/>
    </source>
</evidence>
<dbReference type="PANTHER" id="PTHR43420:SF47">
    <property type="entry name" value="N-ACETYLTRANSFERASE DOMAIN-CONTAINING PROTEIN"/>
    <property type="match status" value="1"/>
</dbReference>
<dbReference type="OMA" id="SRYHYSR"/>
<dbReference type="EMBL" id="SRMD01000107">
    <property type="protein sequence ID" value="TQW14374.1"/>
    <property type="molecule type" value="Genomic_DNA"/>
</dbReference>
<dbReference type="EMBL" id="BEXJ01000001">
    <property type="protein sequence ID" value="GBA96002.1"/>
    <property type="molecule type" value="Genomic_DNA"/>
</dbReference>
<dbReference type="PROSITE" id="PS51186">
    <property type="entry name" value="GNAT"/>
    <property type="match status" value="1"/>
</dbReference>
<sequence>MIRKAKLTDFPLVFPILKQIFDEMDMDTIKALPESQFYDLMKHGFYSPHYRYSHNRMWVETDEMDRPIGLIVMYGYDDQGLIDISLKSSYPKVGLPLDAIIFSDKEALPHEWYLDAIAVSPKHWGEGIGQRLIKFAPGVAKQKGYKKISLNVDQDNPRAARLYDYMGFETTSTMTIGDRLYNHMVKKVN</sequence>
<reference evidence="5 9" key="3">
    <citation type="submission" date="2019-09" db="EMBL/GenBank/DDBJ databases">
        <title>Investigation of probiotic properties of different lactic acid bacteria.</title>
        <authorList>
            <person name="Jaomanjaka F."/>
            <person name="Blanc P."/>
        </authorList>
    </citation>
    <scope>NUCLEOTIDE SEQUENCE [LARGE SCALE GENOMIC DNA]</scope>
    <source>
        <strain evidence="5 9">BIO6369</strain>
    </source>
</reference>
<keyword evidence="2 6" id="KW-0012">Acyltransferase</keyword>
<name>A0A133PEV3_LACGS</name>
<dbReference type="RefSeq" id="WP_003651457.1">
    <property type="nucleotide sequence ID" value="NZ_BEXJ01000001.1"/>
</dbReference>
<dbReference type="Proteomes" id="UP000316012">
    <property type="component" value="Unassembled WGS sequence"/>
</dbReference>
<dbReference type="Proteomes" id="UP000460112">
    <property type="component" value="Unassembled WGS sequence"/>
</dbReference>
<evidence type="ECO:0000313" key="6">
    <source>
        <dbReference type="EMBL" id="TQW14374.1"/>
    </source>
</evidence>
<dbReference type="InterPro" id="IPR050680">
    <property type="entry name" value="YpeA/RimI_acetyltransf"/>
</dbReference>
<dbReference type="InterPro" id="IPR016181">
    <property type="entry name" value="Acyl_CoA_acyltransferase"/>
</dbReference>
<keyword evidence="1 5" id="KW-0808">Transferase</keyword>
<accession>A0A133PEV3</accession>
<dbReference type="AlphaFoldDB" id="A0A133PEV3"/>
<proteinExistence type="predicted"/>
<dbReference type="PANTHER" id="PTHR43420">
    <property type="entry name" value="ACETYLTRANSFERASE"/>
    <property type="match status" value="1"/>
</dbReference>
<evidence type="ECO:0000313" key="8">
    <source>
        <dbReference type="Proteomes" id="UP000316012"/>
    </source>
</evidence>
<dbReference type="Gene3D" id="3.40.630.30">
    <property type="match status" value="1"/>
</dbReference>
<evidence type="ECO:0000313" key="5">
    <source>
        <dbReference type="EMBL" id="KAB1951164.1"/>
    </source>
</evidence>
<comment type="caution">
    <text evidence="5">The sequence shown here is derived from an EMBL/GenBank/DDBJ whole genome shotgun (WGS) entry which is preliminary data.</text>
</comment>
<dbReference type="EMBL" id="WBOA01000001">
    <property type="protein sequence ID" value="KAB1951164.1"/>
    <property type="molecule type" value="Genomic_DNA"/>
</dbReference>
<reference evidence="4 7" key="1">
    <citation type="journal article" date="2018" name="Int. J. Syst. Evol. Microbiol.">
        <title>Lactobacillus paragasseri sp. nov., a sister taxon of Lactobacillus gasseri, based on whole-genome sequence analyses.</title>
        <authorList>
            <person name="Tanizawa Y."/>
            <person name="Tada I."/>
            <person name="Kobayashi H."/>
            <person name="Endo A."/>
            <person name="Maeno S."/>
            <person name="Toyoda A."/>
            <person name="Arita M."/>
            <person name="Nakamura Y."/>
            <person name="Sakamoto M."/>
            <person name="Ohkuma M."/>
            <person name="Tohno M."/>
        </authorList>
    </citation>
    <scope>NUCLEOTIDE SEQUENCE [LARGE SCALE GENOMIC DNA]</scope>
    <source>
        <strain evidence="4 7">JCM 1025</strain>
    </source>
</reference>
<feature type="domain" description="N-acetyltransferase" evidence="3">
    <location>
        <begin position="1"/>
        <end position="189"/>
    </location>
</feature>
<dbReference type="CDD" id="cd04301">
    <property type="entry name" value="NAT_SF"/>
    <property type="match status" value="1"/>
</dbReference>
<dbReference type="Pfam" id="PF00583">
    <property type="entry name" value="Acetyltransf_1"/>
    <property type="match status" value="1"/>
</dbReference>
<dbReference type="SUPFAM" id="SSF55729">
    <property type="entry name" value="Acyl-CoA N-acyltransferases (Nat)"/>
    <property type="match status" value="1"/>
</dbReference>
<evidence type="ECO:0000259" key="3">
    <source>
        <dbReference type="PROSITE" id="PS51186"/>
    </source>
</evidence>
<dbReference type="STRING" id="324831.LGAS_1301"/>
<protein>
    <submittedName>
        <fullName evidence="5">GNAT family N-acetyltransferase</fullName>
    </submittedName>
    <submittedName>
        <fullName evidence="4">GNAT family acetyltransferase</fullName>
    </submittedName>
    <submittedName>
        <fullName evidence="6">Mycothiol acetyltransferase</fullName>
        <ecNumber evidence="6">2.3.1.189</ecNumber>
    </submittedName>
</protein>
<dbReference type="InterPro" id="IPR000182">
    <property type="entry name" value="GNAT_dom"/>
</dbReference>
<evidence type="ECO:0000256" key="2">
    <source>
        <dbReference type="ARBA" id="ARBA00023315"/>
    </source>
</evidence>